<comment type="caution">
    <text evidence="3">The sequence shown here is derived from an EMBL/GenBank/DDBJ whole genome shotgun (WGS) entry which is preliminary data.</text>
</comment>
<evidence type="ECO:0008006" key="5">
    <source>
        <dbReference type="Google" id="ProtNLM"/>
    </source>
</evidence>
<organism evidence="3 4">
    <name type="scientific">Streptomyces acidicola</name>
    <dbReference type="NCBI Taxonomy" id="2596892"/>
    <lineage>
        <taxon>Bacteria</taxon>
        <taxon>Bacillati</taxon>
        <taxon>Actinomycetota</taxon>
        <taxon>Actinomycetes</taxon>
        <taxon>Kitasatosporales</taxon>
        <taxon>Streptomycetaceae</taxon>
        <taxon>Streptomyces</taxon>
    </lineage>
</organism>
<reference evidence="3 4" key="1">
    <citation type="submission" date="2019-09" db="EMBL/GenBank/DDBJ databases">
        <authorList>
            <person name="Duangmal K."/>
            <person name="Teo W.F.A."/>
            <person name="Lipun K."/>
        </authorList>
    </citation>
    <scope>NUCLEOTIDE SEQUENCE [LARGE SCALE GENOMIC DNA]</scope>
    <source>
        <strain evidence="3 4">K1PN6</strain>
    </source>
</reference>
<feature type="compositionally biased region" description="Low complexity" evidence="1">
    <location>
        <begin position="26"/>
        <end position="56"/>
    </location>
</feature>
<accession>A0A5N8WJQ3</accession>
<feature type="region of interest" description="Disordered" evidence="1">
    <location>
        <begin position="25"/>
        <end position="56"/>
    </location>
</feature>
<dbReference type="PROSITE" id="PS51257">
    <property type="entry name" value="PROKAR_LIPOPROTEIN"/>
    <property type="match status" value="1"/>
</dbReference>
<evidence type="ECO:0000256" key="1">
    <source>
        <dbReference type="SAM" id="MobiDB-lite"/>
    </source>
</evidence>
<feature type="signal peptide" evidence="2">
    <location>
        <begin position="1"/>
        <end position="20"/>
    </location>
</feature>
<feature type="chain" id="PRO_5039004834" description="PknH-like extracellular domain-containing protein" evidence="2">
    <location>
        <begin position="21"/>
        <end position="236"/>
    </location>
</feature>
<protein>
    <recommendedName>
        <fullName evidence="5">PknH-like extracellular domain-containing protein</fullName>
    </recommendedName>
</protein>
<sequence>MRFPTTAALCLGTVSVLVLTACSNGSTRATDPTSSASASASVSGRQEDGNAPAAGPLSSAALTKRLLDEGDLGEGYARKAELSGRHADVTVTGCPALGELDGDAVAGGSLDFPRRAKVSFTYASGIGSEVSEELYSGTAAELSSGVSRIFEAMTSCSSYRVFAGSTAVTVTAHEVPAPRLGDEQWGQLLTFTAGGRSQVVKQTAVRVGMVVAVVSGSPALVDAHVAEAVAKARVTM</sequence>
<name>A0A5N8WJQ3_9ACTN</name>
<keyword evidence="2" id="KW-0732">Signal</keyword>
<dbReference type="AlphaFoldDB" id="A0A5N8WJQ3"/>
<gene>
    <name evidence="3" type="ORF">FPZ41_03275</name>
</gene>
<keyword evidence="4" id="KW-1185">Reference proteome</keyword>
<dbReference type="Proteomes" id="UP000373149">
    <property type="component" value="Unassembled WGS sequence"/>
</dbReference>
<dbReference type="RefSeq" id="WP_152858928.1">
    <property type="nucleotide sequence ID" value="NZ_VMNX01000005.1"/>
</dbReference>
<evidence type="ECO:0000313" key="4">
    <source>
        <dbReference type="Proteomes" id="UP000373149"/>
    </source>
</evidence>
<proteinExistence type="predicted"/>
<dbReference type="EMBL" id="VMNX01000005">
    <property type="protein sequence ID" value="MPY47661.1"/>
    <property type="molecule type" value="Genomic_DNA"/>
</dbReference>
<evidence type="ECO:0000256" key="2">
    <source>
        <dbReference type="SAM" id="SignalP"/>
    </source>
</evidence>
<evidence type="ECO:0000313" key="3">
    <source>
        <dbReference type="EMBL" id="MPY47661.1"/>
    </source>
</evidence>